<dbReference type="InParanoid" id="A0A165AG06"/>
<dbReference type="GO" id="GO:0008270">
    <property type="term" value="F:zinc ion binding"/>
    <property type="evidence" value="ECO:0007669"/>
    <property type="project" value="InterPro"/>
</dbReference>
<protein>
    <recommendedName>
        <fullName evidence="4">Zn(2)-C6 fungal-type domain-containing protein</fullName>
    </recommendedName>
</protein>
<feature type="compositionally biased region" description="Low complexity" evidence="3">
    <location>
        <begin position="80"/>
        <end position="97"/>
    </location>
</feature>
<keyword evidence="2" id="KW-0539">Nucleus</keyword>
<comment type="subcellular location">
    <subcellularLocation>
        <location evidence="1">Nucleus</location>
    </subcellularLocation>
</comment>
<dbReference type="CDD" id="cd00067">
    <property type="entry name" value="GAL4"/>
    <property type="match status" value="1"/>
</dbReference>
<feature type="domain" description="Zn(2)-C6 fungal-type" evidence="4">
    <location>
        <begin position="23"/>
        <end position="53"/>
    </location>
</feature>
<feature type="region of interest" description="Disordered" evidence="3">
    <location>
        <begin position="142"/>
        <end position="172"/>
    </location>
</feature>
<dbReference type="GO" id="GO:0005634">
    <property type="term" value="C:nucleus"/>
    <property type="evidence" value="ECO:0007669"/>
    <property type="project" value="UniProtKB-SubCell"/>
</dbReference>
<dbReference type="Pfam" id="PF00172">
    <property type="entry name" value="Zn_clus"/>
    <property type="match status" value="1"/>
</dbReference>
<dbReference type="RefSeq" id="XP_018185969.1">
    <property type="nucleotide sequence ID" value="XM_018335410.1"/>
</dbReference>
<dbReference type="Gene3D" id="4.10.240.10">
    <property type="entry name" value="Zn(2)-C6 fungal-type DNA-binding domain"/>
    <property type="match status" value="1"/>
</dbReference>
<dbReference type="OrthoDB" id="5130013at2759"/>
<dbReference type="PANTHER" id="PTHR37534:SF49">
    <property type="entry name" value="LYSINE BIOSYNTHESIS REGULATORY PROTEIN LYS14"/>
    <property type="match status" value="1"/>
</dbReference>
<dbReference type="GO" id="GO:0045944">
    <property type="term" value="P:positive regulation of transcription by RNA polymerase II"/>
    <property type="evidence" value="ECO:0007669"/>
    <property type="project" value="TreeGrafter"/>
</dbReference>
<dbReference type="InterPro" id="IPR036864">
    <property type="entry name" value="Zn2-C6_fun-type_DNA-bd_sf"/>
</dbReference>
<gene>
    <name evidence="5" type="ORF">L228DRAFT_270486</name>
</gene>
<dbReference type="InterPro" id="IPR021858">
    <property type="entry name" value="Fun_TF"/>
</dbReference>
<evidence type="ECO:0000313" key="5">
    <source>
        <dbReference type="EMBL" id="KZF20414.1"/>
    </source>
</evidence>
<evidence type="ECO:0000256" key="3">
    <source>
        <dbReference type="SAM" id="MobiDB-lite"/>
    </source>
</evidence>
<reference evidence="5 6" key="1">
    <citation type="journal article" date="2016" name="Fungal Biol.">
        <title>The genome of Xylona heveae provides a window into fungal endophytism.</title>
        <authorList>
            <person name="Gazis R."/>
            <person name="Kuo A."/>
            <person name="Riley R."/>
            <person name="LaButti K."/>
            <person name="Lipzen A."/>
            <person name="Lin J."/>
            <person name="Amirebrahimi M."/>
            <person name="Hesse C.N."/>
            <person name="Spatafora J.W."/>
            <person name="Henrissat B."/>
            <person name="Hainaut M."/>
            <person name="Grigoriev I.V."/>
            <person name="Hibbett D.S."/>
        </authorList>
    </citation>
    <scope>NUCLEOTIDE SEQUENCE [LARGE SCALE GENOMIC DNA]</scope>
    <source>
        <strain evidence="5 6">TC161</strain>
    </source>
</reference>
<dbReference type="SMART" id="SM00066">
    <property type="entry name" value="GAL4"/>
    <property type="match status" value="1"/>
</dbReference>
<keyword evidence="6" id="KW-1185">Reference proteome</keyword>
<dbReference type="GeneID" id="28900547"/>
<feature type="compositionally biased region" description="Basic and acidic residues" evidence="3">
    <location>
        <begin position="1"/>
        <end position="16"/>
    </location>
</feature>
<dbReference type="PROSITE" id="PS50048">
    <property type="entry name" value="ZN2_CY6_FUNGAL_2"/>
    <property type="match status" value="1"/>
</dbReference>
<name>A0A165AG06_XYLHT</name>
<dbReference type="PANTHER" id="PTHR37534">
    <property type="entry name" value="TRANSCRIPTIONAL ACTIVATOR PROTEIN UGA3"/>
    <property type="match status" value="1"/>
</dbReference>
<dbReference type="GO" id="GO:0000981">
    <property type="term" value="F:DNA-binding transcription factor activity, RNA polymerase II-specific"/>
    <property type="evidence" value="ECO:0007669"/>
    <property type="project" value="InterPro"/>
</dbReference>
<dbReference type="STRING" id="1328760.A0A165AG06"/>
<dbReference type="InterPro" id="IPR001138">
    <property type="entry name" value="Zn2Cys6_DnaBD"/>
</dbReference>
<dbReference type="SUPFAM" id="SSF57701">
    <property type="entry name" value="Zn2/Cys6 DNA-binding domain"/>
    <property type="match status" value="1"/>
</dbReference>
<dbReference type="AlphaFoldDB" id="A0A165AG06"/>
<proteinExistence type="predicted"/>
<evidence type="ECO:0000256" key="2">
    <source>
        <dbReference type="ARBA" id="ARBA00023242"/>
    </source>
</evidence>
<dbReference type="GO" id="GO:0000976">
    <property type="term" value="F:transcription cis-regulatory region binding"/>
    <property type="evidence" value="ECO:0007669"/>
    <property type="project" value="TreeGrafter"/>
</dbReference>
<sequence>MPRRRDKDKTDPDRPPRVRTRSGCQTCRARKIKCDEAKPVCRRCSEKGFRCHTGIALKWEEDFLSRGLAFGRSGTNARASISGPRRSSQSSRGLKGAAEGDGGGALQVHWCPLPVIESHSFIHTDTKTFCETAAVRDLHETQNAAARHASPTSSDDSAEWEDAPGDDLVDAEPLPLVPIRSNRVSESCSFTIHPSILQSLAPFPQLGNAKNAQLLEYYLQALCPLTTSGLSSDSPFRSLILPFSITQSSNVLQSVLALAACHRSKSDRSWNAPAMRLKAGVLRDLRSRLAAQDSTQVALDPEVLITMMLMCLYEIVNNCDRRWVIHLRGARDVIRLRRQLLPGPISGDAGQEPVAAFAERFFAFQDIMGRTACGEAPLFGTEYWESDSAVDAWMGCSPALARILCAITELSRLKQREPKSEQFVLRAAAVENELLRLRQTASYADPLLEKSAELKRLGAEVYLHCALYDASPSTALVASYVKEILQGVAAFLAQGTAAGLTWPLFVAAVELDPINDELWTDSTTGRSVYGRPLVLRAIDVMASSTMANIHKTRSVVSKVWQARDLDQIEPSSTSSGSRSPGRQRRNDWETFVAPFCDSMSLA</sequence>
<evidence type="ECO:0000259" key="4">
    <source>
        <dbReference type="PROSITE" id="PS50048"/>
    </source>
</evidence>
<dbReference type="Proteomes" id="UP000076632">
    <property type="component" value="Unassembled WGS sequence"/>
</dbReference>
<evidence type="ECO:0000313" key="6">
    <source>
        <dbReference type="Proteomes" id="UP000076632"/>
    </source>
</evidence>
<organism evidence="5 6">
    <name type="scientific">Xylona heveae (strain CBS 132557 / TC161)</name>
    <dbReference type="NCBI Taxonomy" id="1328760"/>
    <lineage>
        <taxon>Eukaryota</taxon>
        <taxon>Fungi</taxon>
        <taxon>Dikarya</taxon>
        <taxon>Ascomycota</taxon>
        <taxon>Pezizomycotina</taxon>
        <taxon>Xylonomycetes</taxon>
        <taxon>Xylonales</taxon>
        <taxon>Xylonaceae</taxon>
        <taxon>Xylona</taxon>
    </lineage>
</organism>
<accession>A0A165AG06</accession>
<dbReference type="OMA" id="VRCDTQK"/>
<dbReference type="EMBL" id="KV407463">
    <property type="protein sequence ID" value="KZF20414.1"/>
    <property type="molecule type" value="Genomic_DNA"/>
</dbReference>
<evidence type="ECO:0000256" key="1">
    <source>
        <dbReference type="ARBA" id="ARBA00004123"/>
    </source>
</evidence>
<dbReference type="Pfam" id="PF11951">
    <property type="entry name" value="Fungal_trans_2"/>
    <property type="match status" value="1"/>
</dbReference>
<dbReference type="PROSITE" id="PS00463">
    <property type="entry name" value="ZN2_CY6_FUNGAL_1"/>
    <property type="match status" value="1"/>
</dbReference>
<feature type="region of interest" description="Disordered" evidence="3">
    <location>
        <begin position="74"/>
        <end position="100"/>
    </location>
</feature>
<feature type="region of interest" description="Disordered" evidence="3">
    <location>
        <begin position="1"/>
        <end position="22"/>
    </location>
</feature>
<feature type="compositionally biased region" description="Acidic residues" evidence="3">
    <location>
        <begin position="156"/>
        <end position="170"/>
    </location>
</feature>